<dbReference type="EMBL" id="FOYP01000001">
    <property type="protein sequence ID" value="SFR35345.1"/>
    <property type="molecule type" value="Genomic_DNA"/>
</dbReference>
<evidence type="ECO:0000313" key="4">
    <source>
        <dbReference type="Proteomes" id="UP000199478"/>
    </source>
</evidence>
<dbReference type="Proteomes" id="UP000199478">
    <property type="component" value="Unassembled WGS sequence"/>
</dbReference>
<dbReference type="PANTHER" id="PTHR43798">
    <property type="entry name" value="MONOACYLGLYCEROL LIPASE"/>
    <property type="match status" value="1"/>
</dbReference>
<feature type="region of interest" description="Disordered" evidence="1">
    <location>
        <begin position="1"/>
        <end position="22"/>
    </location>
</feature>
<proteinExistence type="predicted"/>
<dbReference type="PANTHER" id="PTHR43798:SF29">
    <property type="entry name" value="AB HYDROLASE-1 DOMAIN-CONTAINING PROTEIN"/>
    <property type="match status" value="1"/>
</dbReference>
<gene>
    <name evidence="3" type="ORF">SAMN04488005_0800</name>
</gene>
<dbReference type="InterPro" id="IPR050266">
    <property type="entry name" value="AB_hydrolase_sf"/>
</dbReference>
<keyword evidence="4" id="KW-1185">Reference proteome</keyword>
<dbReference type="AlphaFoldDB" id="A0A1I6FZG1"/>
<dbReference type="InterPro" id="IPR029058">
    <property type="entry name" value="AB_hydrolase_fold"/>
</dbReference>
<accession>A0A1I6FZG1</accession>
<dbReference type="Pfam" id="PF12697">
    <property type="entry name" value="Abhydrolase_6"/>
    <property type="match status" value="1"/>
</dbReference>
<protein>
    <submittedName>
        <fullName evidence="3">Pimeloyl-ACP methyl ester carboxylesterase</fullName>
    </submittedName>
</protein>
<dbReference type="STRING" id="390270.SAMN04488005_0800"/>
<reference evidence="4" key="1">
    <citation type="submission" date="2016-10" db="EMBL/GenBank/DDBJ databases">
        <authorList>
            <person name="Varghese N."/>
            <person name="Submissions S."/>
        </authorList>
    </citation>
    <scope>NUCLEOTIDE SEQUENCE [LARGE SCALE GENOMIC DNA]</scope>
    <source>
        <strain evidence="4">DSM 26879</strain>
    </source>
</reference>
<sequence length="261" mass="28934">MAEQVRLDQNQTPKAGQADRSREMPCETLVMIPPMLCDARIFEPQFRALGSDHAVMFAPTTTGERMEEIASQILSWAPAKFALAGMGMGGMVAMEILRRASDRVTRIALISTSPLAETPQTAALREPQIIAARAGRWDDVLQHEIHSTWMSPDVDKAAFVRLLTTMGHALGPEVYVRQARALQRRKDLQAQLRKITQPALVICGRHDGHYPVKRHETMAAMIPFATLDVIEDAGYLPTIEAPEAVSAALQSWMRAPLMLRS</sequence>
<dbReference type="Gene3D" id="3.40.50.1820">
    <property type="entry name" value="alpha/beta hydrolase"/>
    <property type="match status" value="1"/>
</dbReference>
<evidence type="ECO:0000256" key="1">
    <source>
        <dbReference type="SAM" id="MobiDB-lite"/>
    </source>
</evidence>
<dbReference type="SUPFAM" id="SSF53474">
    <property type="entry name" value="alpha/beta-Hydrolases"/>
    <property type="match status" value="1"/>
</dbReference>
<organism evidence="3 4">
    <name type="scientific">Yoonia tamlensis</name>
    <dbReference type="NCBI Taxonomy" id="390270"/>
    <lineage>
        <taxon>Bacteria</taxon>
        <taxon>Pseudomonadati</taxon>
        <taxon>Pseudomonadota</taxon>
        <taxon>Alphaproteobacteria</taxon>
        <taxon>Rhodobacterales</taxon>
        <taxon>Paracoccaceae</taxon>
        <taxon>Yoonia</taxon>
    </lineage>
</organism>
<name>A0A1I6FZG1_9RHOB</name>
<evidence type="ECO:0000259" key="2">
    <source>
        <dbReference type="Pfam" id="PF12697"/>
    </source>
</evidence>
<feature type="domain" description="AB hydrolase-1" evidence="2">
    <location>
        <begin position="39"/>
        <end position="248"/>
    </location>
</feature>
<dbReference type="InterPro" id="IPR000073">
    <property type="entry name" value="AB_hydrolase_1"/>
</dbReference>
<evidence type="ECO:0000313" key="3">
    <source>
        <dbReference type="EMBL" id="SFR35345.1"/>
    </source>
</evidence>